<dbReference type="InterPro" id="IPR014882">
    <property type="entry name" value="CathepsinC_exc"/>
</dbReference>
<dbReference type="Gene3D" id="2.40.128.80">
    <property type="entry name" value="Cathepsin C, exclusion domain"/>
    <property type="match status" value="1"/>
</dbReference>
<dbReference type="eggNOG" id="KOG1543">
    <property type="taxonomic scope" value="Eukaryota"/>
</dbReference>
<dbReference type="Proteomes" id="UP000014500">
    <property type="component" value="Unassembled WGS sequence"/>
</dbReference>
<dbReference type="PRINTS" id="PR00705">
    <property type="entry name" value="PAPAIN"/>
</dbReference>
<dbReference type="STRING" id="126957.T1IR55"/>
<protein>
    <recommendedName>
        <fullName evidence="6">Dipeptidyl peptidase 1</fullName>
        <ecNumber evidence="5">3.4.14.1</ecNumber>
    </recommendedName>
    <alternativeName>
        <fullName evidence="13">Cathepsin C</fullName>
    </alternativeName>
    <alternativeName>
        <fullName evidence="12">Cathepsin J</fullName>
    </alternativeName>
    <alternativeName>
        <fullName evidence="15">Dipeptidyl peptidase I</fullName>
    </alternativeName>
    <alternativeName>
        <fullName evidence="14">Dipeptidyl transferase</fullName>
    </alternativeName>
</protein>
<evidence type="ECO:0000256" key="9">
    <source>
        <dbReference type="ARBA" id="ARBA00022807"/>
    </source>
</evidence>
<feature type="domain" description="Peptidase C1A papain C-terminal" evidence="18">
    <location>
        <begin position="221"/>
        <end position="445"/>
    </location>
</feature>
<dbReference type="PROSITE" id="PS00139">
    <property type="entry name" value="THIOL_PROTEASE_CYS"/>
    <property type="match status" value="1"/>
</dbReference>
<evidence type="ECO:0000256" key="13">
    <source>
        <dbReference type="ARBA" id="ARBA00029779"/>
    </source>
</evidence>
<dbReference type="InterPro" id="IPR025660">
    <property type="entry name" value="Pept_his_AS"/>
</dbReference>
<keyword evidence="11" id="KW-0868">Chloride</keyword>
<comment type="catalytic activity">
    <reaction evidence="1">
        <text>Release of an N-terminal dipeptide, Xaa-Yaa-|-Zaa-, except when Xaa is Arg or Lys, or Yaa or Zaa is Pro.</text>
        <dbReference type="EC" id="3.4.14.1"/>
    </reaction>
</comment>
<dbReference type="Pfam" id="PF08773">
    <property type="entry name" value="CathepsinC_exc"/>
    <property type="match status" value="1"/>
</dbReference>
<reference evidence="20" key="1">
    <citation type="submission" date="2011-05" db="EMBL/GenBank/DDBJ databases">
        <authorList>
            <person name="Richards S.R."/>
            <person name="Qu J."/>
            <person name="Jiang H."/>
            <person name="Jhangiani S.N."/>
            <person name="Agravi P."/>
            <person name="Goodspeed R."/>
            <person name="Gross S."/>
            <person name="Mandapat C."/>
            <person name="Jackson L."/>
            <person name="Mathew T."/>
            <person name="Pu L."/>
            <person name="Thornton R."/>
            <person name="Saada N."/>
            <person name="Wilczek-Boney K.B."/>
            <person name="Lee S."/>
            <person name="Kovar C."/>
            <person name="Wu Y."/>
            <person name="Scherer S.E."/>
            <person name="Worley K.C."/>
            <person name="Muzny D.M."/>
            <person name="Gibbs R."/>
        </authorList>
    </citation>
    <scope>NUCLEOTIDE SEQUENCE</scope>
    <source>
        <strain evidence="20">Brora</strain>
    </source>
</reference>
<evidence type="ECO:0000256" key="4">
    <source>
        <dbReference type="ARBA" id="ARBA00011610"/>
    </source>
</evidence>
<evidence type="ECO:0000256" key="15">
    <source>
        <dbReference type="ARBA" id="ARBA00032961"/>
    </source>
</evidence>
<evidence type="ECO:0000256" key="14">
    <source>
        <dbReference type="ARBA" id="ARBA00030778"/>
    </source>
</evidence>
<dbReference type="GO" id="GO:0008239">
    <property type="term" value="F:dipeptidyl-peptidase activity"/>
    <property type="evidence" value="ECO:0007669"/>
    <property type="project" value="UniProtKB-EC"/>
</dbReference>
<feature type="chain" id="PRO_5018600511" description="Dipeptidyl peptidase 1" evidence="17">
    <location>
        <begin position="21"/>
        <end position="448"/>
    </location>
</feature>
<keyword evidence="7" id="KW-0645">Protease</keyword>
<comment type="subunit">
    <text evidence="4">Tetramer of heterotrimers consisting of exclusion domain, heavy- and light chains.</text>
</comment>
<comment type="cofactor">
    <cofactor evidence="2">
        <name>chloride</name>
        <dbReference type="ChEBI" id="CHEBI:17996"/>
    </cofactor>
</comment>
<evidence type="ECO:0000256" key="2">
    <source>
        <dbReference type="ARBA" id="ARBA00001923"/>
    </source>
</evidence>
<evidence type="ECO:0000256" key="3">
    <source>
        <dbReference type="ARBA" id="ARBA00008455"/>
    </source>
</evidence>
<feature type="signal peptide" evidence="17">
    <location>
        <begin position="1"/>
        <end position="20"/>
    </location>
</feature>
<reference evidence="19" key="2">
    <citation type="submission" date="2015-02" db="UniProtKB">
        <authorList>
            <consortium name="EnsemblMetazoa"/>
        </authorList>
    </citation>
    <scope>IDENTIFICATION</scope>
</reference>
<sequence length="448" mass="50587">MAAFFCLLAGLIVVVPSSVADTPANCTYDDIQGNWIFYETERSRSTNENCDKIGSVVYKTQLKLKFPNLVVDDLGNIGFWTIIYNQGFEVVINQRKYFAFSLFKQSGQNATNYCDQTFPGWSHDILVRNWACFMGKKVGLWPEKYISLSKSQVNGMYRTNKGFINEINNKQTLWTAKVYSHFEKLSHEELLSMRGGRKSKIIHLPKSSPISREIEKLTSNLPLVFDWRNVSGVNYISPIRNQGTCGSCYSFASMAMLEARLRIYTNNTNQVIFAPQDVVSCSEYSQGCEGGFPYLIAGKYAQDFGVIPENCYPYSGRDEKCSGKKCTRTYVSKYSYVGGFYGGCNEALMRYAIVHNGPVAVGFQVYPDFMQYSSGIYHHSGVLEKFNPFELTNHAVLVVGYGEENGVLFWIVKNSWGTGWGENGFFRIRRGNDECSIESLGMEAVPIP</sequence>
<evidence type="ECO:0000256" key="5">
    <source>
        <dbReference type="ARBA" id="ARBA00012059"/>
    </source>
</evidence>
<proteinExistence type="inferred from homology"/>
<dbReference type="SUPFAM" id="SSF75001">
    <property type="entry name" value="Dipeptidyl peptidase I (cathepsin C), exclusion domain"/>
    <property type="match status" value="1"/>
</dbReference>
<dbReference type="EnsemblMetazoa" id="SMAR003539-RA">
    <property type="protein sequence ID" value="SMAR003539-PA"/>
    <property type="gene ID" value="SMAR003539"/>
</dbReference>
<dbReference type="InterPro" id="IPR000169">
    <property type="entry name" value="Pept_cys_AS"/>
</dbReference>
<comment type="similarity">
    <text evidence="3">Belongs to the peptidase C1 family.</text>
</comment>
<dbReference type="InterPro" id="IPR013128">
    <property type="entry name" value="Peptidase_C1A"/>
</dbReference>
<organism evidence="19 20">
    <name type="scientific">Strigamia maritima</name>
    <name type="common">European centipede</name>
    <name type="synonym">Geophilus maritimus</name>
    <dbReference type="NCBI Taxonomy" id="126957"/>
    <lineage>
        <taxon>Eukaryota</taxon>
        <taxon>Metazoa</taxon>
        <taxon>Ecdysozoa</taxon>
        <taxon>Arthropoda</taxon>
        <taxon>Myriapoda</taxon>
        <taxon>Chilopoda</taxon>
        <taxon>Pleurostigmophora</taxon>
        <taxon>Geophilomorpha</taxon>
        <taxon>Linotaeniidae</taxon>
        <taxon>Strigamia</taxon>
    </lineage>
</organism>
<dbReference type="SUPFAM" id="SSF54001">
    <property type="entry name" value="Cysteine proteinases"/>
    <property type="match status" value="1"/>
</dbReference>
<evidence type="ECO:0000256" key="11">
    <source>
        <dbReference type="ARBA" id="ARBA00023214"/>
    </source>
</evidence>
<accession>T1IR55</accession>
<evidence type="ECO:0000256" key="12">
    <source>
        <dbReference type="ARBA" id="ARBA00029762"/>
    </source>
</evidence>
<dbReference type="SMART" id="SM00645">
    <property type="entry name" value="Pept_C1"/>
    <property type="match status" value="1"/>
</dbReference>
<keyword evidence="8" id="KW-0378">Hydrolase</keyword>
<dbReference type="InterPro" id="IPR025661">
    <property type="entry name" value="Pept_asp_AS"/>
</dbReference>
<dbReference type="EMBL" id="AFFK01018464">
    <property type="status" value="NOT_ANNOTATED_CDS"/>
    <property type="molecule type" value="Genomic_DNA"/>
</dbReference>
<dbReference type="GO" id="GO:0006508">
    <property type="term" value="P:proteolysis"/>
    <property type="evidence" value="ECO:0007669"/>
    <property type="project" value="UniProtKB-KW"/>
</dbReference>
<evidence type="ECO:0000256" key="6">
    <source>
        <dbReference type="ARBA" id="ARBA00014709"/>
    </source>
</evidence>
<dbReference type="Gene3D" id="3.90.70.10">
    <property type="entry name" value="Cysteine proteinases"/>
    <property type="match status" value="1"/>
</dbReference>
<dbReference type="PANTHER" id="PTHR12411">
    <property type="entry name" value="CYSTEINE PROTEASE FAMILY C1-RELATED"/>
    <property type="match status" value="1"/>
</dbReference>
<dbReference type="OMA" id="NAVQKSW"/>
<dbReference type="InterPro" id="IPR038765">
    <property type="entry name" value="Papain-like_cys_pep_sf"/>
</dbReference>
<evidence type="ECO:0000256" key="1">
    <source>
        <dbReference type="ARBA" id="ARBA00000738"/>
    </source>
</evidence>
<keyword evidence="17" id="KW-0732">Signal</keyword>
<dbReference type="Pfam" id="PF00112">
    <property type="entry name" value="Peptidase_C1"/>
    <property type="match status" value="1"/>
</dbReference>
<dbReference type="AlphaFoldDB" id="T1IR55"/>
<evidence type="ECO:0000313" key="20">
    <source>
        <dbReference type="Proteomes" id="UP000014500"/>
    </source>
</evidence>
<dbReference type="PROSITE" id="PS00639">
    <property type="entry name" value="THIOL_PROTEASE_HIS"/>
    <property type="match status" value="1"/>
</dbReference>
<dbReference type="PhylomeDB" id="T1IR55"/>
<evidence type="ECO:0000256" key="10">
    <source>
        <dbReference type="ARBA" id="ARBA00023157"/>
    </source>
</evidence>
<evidence type="ECO:0000256" key="8">
    <source>
        <dbReference type="ARBA" id="ARBA00022801"/>
    </source>
</evidence>
<comment type="function">
    <text evidence="16">Thiol protease. Has dipeptidylpeptidase activity. Active against a broad range of dipeptide substrates composed of both polar and hydrophobic amino acids. Proline cannot occupy the P1 position and arginine cannot occupy the P2 position of the substrate. Can act as both an exopeptidase and endopeptidase. Activates serine proteases such as elastase, cathepsin G and granzymes A and B.</text>
</comment>
<keyword evidence="9" id="KW-0788">Thiol protease</keyword>
<evidence type="ECO:0000259" key="18">
    <source>
        <dbReference type="SMART" id="SM00645"/>
    </source>
</evidence>
<dbReference type="HOGENOM" id="CLU_048219_0_0_1"/>
<dbReference type="InterPro" id="IPR000668">
    <property type="entry name" value="Peptidase_C1A_C"/>
</dbReference>
<dbReference type="GO" id="GO:0008234">
    <property type="term" value="F:cysteine-type peptidase activity"/>
    <property type="evidence" value="ECO:0007669"/>
    <property type="project" value="UniProtKB-KW"/>
</dbReference>
<dbReference type="EC" id="3.4.14.1" evidence="5"/>
<dbReference type="InterPro" id="IPR036496">
    <property type="entry name" value="CathepsinC_exc_dom_sf"/>
</dbReference>
<dbReference type="FunFam" id="2.40.128.80:FF:000003">
    <property type="entry name" value="Cathepsin C"/>
    <property type="match status" value="1"/>
</dbReference>
<name>T1IR55_STRMM</name>
<evidence type="ECO:0000313" key="19">
    <source>
        <dbReference type="EnsemblMetazoa" id="SMAR003539-PA"/>
    </source>
</evidence>
<evidence type="ECO:0000256" key="17">
    <source>
        <dbReference type="SAM" id="SignalP"/>
    </source>
</evidence>
<evidence type="ECO:0000256" key="7">
    <source>
        <dbReference type="ARBA" id="ARBA00022670"/>
    </source>
</evidence>
<dbReference type="PROSITE" id="PS00640">
    <property type="entry name" value="THIOL_PROTEASE_ASN"/>
    <property type="match status" value="1"/>
</dbReference>
<keyword evidence="10" id="KW-1015">Disulfide bond</keyword>
<keyword evidence="20" id="KW-1185">Reference proteome</keyword>
<evidence type="ECO:0000256" key="16">
    <source>
        <dbReference type="ARBA" id="ARBA00045556"/>
    </source>
</evidence>